<sequence>MMLNSKNKPLKLENNLAQPRLSNGLFSVFNERISMPNSVDFDENRIAIVGAGCGDIDLLTIKAARAIIGAQAIVYDNLVSRDILQLAADDCELHYMGKRYEEPSATQEQINLKLLQLSQQGKGVIRLKGGDPNVFGRGAEEALFLAQHGIKSEFIAGVTAALGCAASAGVPLTHRKVSRSVTFVTGHHCDDSAIEWGGLLASKSTLVFYMGKERAADIAHGLLKAGAKLSLPVAFISNGGRTDQQVITTTIRDMVDVAGAIKVEGPTLLIVGEVVAIGQELANCMSGLDLGQMTSNLPLERAYG</sequence>
<evidence type="ECO:0000256" key="9">
    <source>
        <dbReference type="ARBA" id="ARBA00023244"/>
    </source>
</evidence>
<evidence type="ECO:0000259" key="13">
    <source>
        <dbReference type="Pfam" id="PF00590"/>
    </source>
</evidence>
<keyword evidence="6" id="KW-0949">S-adenosyl-L-methionine</keyword>
<dbReference type="InterPro" id="IPR014777">
    <property type="entry name" value="4pyrrole_Mease_sub1"/>
</dbReference>
<dbReference type="NCBIfam" id="NF004790">
    <property type="entry name" value="PRK06136.1"/>
    <property type="match status" value="1"/>
</dbReference>
<keyword evidence="4" id="KW-0489">Methyltransferase</keyword>
<dbReference type="AlphaFoldDB" id="B8CQX5"/>
<keyword evidence="5" id="KW-0808">Transferase</keyword>
<dbReference type="Pfam" id="PF00590">
    <property type="entry name" value="TP_methylase"/>
    <property type="match status" value="1"/>
</dbReference>
<dbReference type="GO" id="GO:0009236">
    <property type="term" value="P:cobalamin biosynthetic process"/>
    <property type="evidence" value="ECO:0007669"/>
    <property type="project" value="UniProtKB-KW"/>
</dbReference>
<dbReference type="GO" id="GO:0016829">
    <property type="term" value="F:lyase activity"/>
    <property type="evidence" value="ECO:0007669"/>
    <property type="project" value="UniProtKB-KW"/>
</dbReference>
<dbReference type="GO" id="GO:0032259">
    <property type="term" value="P:methylation"/>
    <property type="evidence" value="ECO:0007669"/>
    <property type="project" value="UniProtKB-KW"/>
</dbReference>
<dbReference type="NCBIfam" id="TIGR01469">
    <property type="entry name" value="cobA_cysG_Cterm"/>
    <property type="match status" value="1"/>
</dbReference>
<evidence type="ECO:0000256" key="5">
    <source>
        <dbReference type="ARBA" id="ARBA00022679"/>
    </source>
</evidence>
<evidence type="ECO:0000256" key="3">
    <source>
        <dbReference type="ARBA" id="ARBA00022573"/>
    </source>
</evidence>
<dbReference type="InterPro" id="IPR014776">
    <property type="entry name" value="4pyrrole_Mease_sub2"/>
</dbReference>
<accession>B8CQX5</accession>
<reference evidence="14 15" key="1">
    <citation type="journal article" date="2008" name="PLoS ONE">
        <title>Environmental adaptation: genomic analysis of the piezotolerant and psychrotolerant deep-sea iron reducing bacterium Shewanella piezotolerans WP3.</title>
        <authorList>
            <person name="Wang F."/>
            <person name="Wang J."/>
            <person name="Jian H."/>
            <person name="Zhang B."/>
            <person name="Li S."/>
            <person name="Wang F."/>
            <person name="Zeng X."/>
            <person name="Gao L."/>
            <person name="Bartlett D.H."/>
            <person name="Yu J."/>
            <person name="Hu S."/>
            <person name="Xiao X."/>
        </authorList>
    </citation>
    <scope>NUCLEOTIDE SEQUENCE [LARGE SCALE GENOMIC DNA]</scope>
    <source>
        <strain evidence="15">WP3 / JCM 13877</strain>
    </source>
</reference>
<name>B8CQX5_SHEPW</name>
<keyword evidence="10" id="KW-0511">Multifunctional enzyme</keyword>
<evidence type="ECO:0000313" key="14">
    <source>
        <dbReference type="EMBL" id="ACJ29647.1"/>
    </source>
</evidence>
<evidence type="ECO:0000256" key="10">
    <source>
        <dbReference type="ARBA" id="ARBA00023268"/>
    </source>
</evidence>
<keyword evidence="7" id="KW-0560">Oxidoreductase</keyword>
<dbReference type="UniPathway" id="UPA00262">
    <property type="reaction ID" value="UER00211"/>
</dbReference>
<dbReference type="FunFam" id="3.40.1010.10:FF:000001">
    <property type="entry name" value="Siroheme synthase"/>
    <property type="match status" value="1"/>
</dbReference>
<dbReference type="Proteomes" id="UP000000753">
    <property type="component" value="Chromosome"/>
</dbReference>
<keyword evidence="15" id="KW-1185">Reference proteome</keyword>
<protein>
    <recommendedName>
        <fullName evidence="2">uroporphyrinogen-III C-methyltransferase</fullName>
        <ecNumber evidence="2">2.1.1.107</ecNumber>
    </recommendedName>
</protein>
<feature type="domain" description="Tetrapyrrole methylase" evidence="13">
    <location>
        <begin position="46"/>
        <end position="254"/>
    </location>
</feature>
<dbReference type="CDD" id="cd11642">
    <property type="entry name" value="SUMT"/>
    <property type="match status" value="1"/>
</dbReference>
<dbReference type="EMBL" id="CP000472">
    <property type="protein sequence ID" value="ACJ29647.1"/>
    <property type="molecule type" value="Genomic_DNA"/>
</dbReference>
<dbReference type="InterPro" id="IPR035996">
    <property type="entry name" value="4pyrrol_Methylase_sf"/>
</dbReference>
<evidence type="ECO:0000256" key="1">
    <source>
        <dbReference type="ARBA" id="ARBA00005879"/>
    </source>
</evidence>
<dbReference type="InterPro" id="IPR050161">
    <property type="entry name" value="Siro_Cobalamin_biosynth"/>
</dbReference>
<dbReference type="GO" id="GO:0004851">
    <property type="term" value="F:uroporphyrin-III C-methyltransferase activity"/>
    <property type="evidence" value="ECO:0007669"/>
    <property type="project" value="UniProtKB-EC"/>
</dbReference>
<keyword evidence="8" id="KW-0456">Lyase</keyword>
<dbReference type="eggNOG" id="COG0007">
    <property type="taxonomic scope" value="Bacteria"/>
</dbReference>
<dbReference type="Gene3D" id="3.30.950.10">
    <property type="entry name" value="Methyltransferase, Cobalt-precorrin-4 Transmethylase, Domain 2"/>
    <property type="match status" value="1"/>
</dbReference>
<evidence type="ECO:0000256" key="2">
    <source>
        <dbReference type="ARBA" id="ARBA00012162"/>
    </source>
</evidence>
<evidence type="ECO:0000256" key="7">
    <source>
        <dbReference type="ARBA" id="ARBA00023002"/>
    </source>
</evidence>
<gene>
    <name evidence="14" type="ordered locus">swp_2921</name>
</gene>
<dbReference type="HOGENOM" id="CLU_011276_7_0_6"/>
<dbReference type="KEGG" id="swp:swp_2921"/>
<keyword evidence="3" id="KW-0169">Cobalamin biosynthesis</keyword>
<dbReference type="GO" id="GO:0019354">
    <property type="term" value="P:siroheme biosynthetic process"/>
    <property type="evidence" value="ECO:0007669"/>
    <property type="project" value="UniProtKB-UniPathway"/>
</dbReference>
<dbReference type="SUPFAM" id="SSF53790">
    <property type="entry name" value="Tetrapyrrole methylase"/>
    <property type="match status" value="1"/>
</dbReference>
<dbReference type="PANTHER" id="PTHR45790">
    <property type="entry name" value="SIROHEME SYNTHASE-RELATED"/>
    <property type="match status" value="1"/>
</dbReference>
<dbReference type="InterPro" id="IPR000878">
    <property type="entry name" value="4pyrrol_Mease"/>
</dbReference>
<evidence type="ECO:0000256" key="12">
    <source>
        <dbReference type="ARBA" id="ARBA00060548"/>
    </source>
</evidence>
<dbReference type="FunFam" id="3.30.950.10:FF:000001">
    <property type="entry name" value="Siroheme synthase"/>
    <property type="match status" value="1"/>
</dbReference>
<dbReference type="GO" id="GO:0016491">
    <property type="term" value="F:oxidoreductase activity"/>
    <property type="evidence" value="ECO:0007669"/>
    <property type="project" value="UniProtKB-KW"/>
</dbReference>
<dbReference type="STRING" id="225849.swp_2921"/>
<evidence type="ECO:0000256" key="6">
    <source>
        <dbReference type="ARBA" id="ARBA00022691"/>
    </source>
</evidence>
<dbReference type="EC" id="2.1.1.107" evidence="2"/>
<evidence type="ECO:0000256" key="8">
    <source>
        <dbReference type="ARBA" id="ARBA00023239"/>
    </source>
</evidence>
<dbReference type="InterPro" id="IPR006366">
    <property type="entry name" value="CobA/CysG_C"/>
</dbReference>
<dbReference type="Gene3D" id="3.40.1010.10">
    <property type="entry name" value="Cobalt-precorrin-4 Transmethylase, Domain 1"/>
    <property type="match status" value="1"/>
</dbReference>
<proteinExistence type="inferred from homology"/>
<comment type="pathway">
    <text evidence="11">Porphyrin-containing compound metabolism; siroheme biosynthesis; precorrin-2 from uroporphyrinogen III: step 1/1.</text>
</comment>
<evidence type="ECO:0000313" key="15">
    <source>
        <dbReference type="Proteomes" id="UP000000753"/>
    </source>
</evidence>
<dbReference type="PANTHER" id="PTHR45790:SF3">
    <property type="entry name" value="S-ADENOSYL-L-METHIONINE-DEPENDENT UROPORPHYRINOGEN III METHYLTRANSFERASE, CHLOROPLASTIC"/>
    <property type="match status" value="1"/>
</dbReference>
<comment type="similarity">
    <text evidence="1">Belongs to the precorrin methyltransferase family.</text>
</comment>
<evidence type="ECO:0000256" key="4">
    <source>
        <dbReference type="ARBA" id="ARBA00022603"/>
    </source>
</evidence>
<comment type="pathway">
    <text evidence="12">Cofactor biosynthesis; adenosylcobalamin biosynthesis; precorrin-2 from uroporphyrinogen III: step 1/1.</text>
</comment>
<evidence type="ECO:0000256" key="11">
    <source>
        <dbReference type="ARBA" id="ARBA00025705"/>
    </source>
</evidence>
<keyword evidence="9" id="KW-0627">Porphyrin biosynthesis</keyword>
<organism evidence="14 15">
    <name type="scientific">Shewanella piezotolerans (strain WP3 / JCM 13877)</name>
    <dbReference type="NCBI Taxonomy" id="225849"/>
    <lineage>
        <taxon>Bacteria</taxon>
        <taxon>Pseudomonadati</taxon>
        <taxon>Pseudomonadota</taxon>
        <taxon>Gammaproteobacteria</taxon>
        <taxon>Alteromonadales</taxon>
        <taxon>Shewanellaceae</taxon>
        <taxon>Shewanella</taxon>
    </lineage>
</organism>